<dbReference type="Proteomes" id="UP001176961">
    <property type="component" value="Unassembled WGS sequence"/>
</dbReference>
<sequence>MLLLRASLLFLLVISVARADLKCLKTCKEYVRYWDKEQCARECDAQTLRWCLNRCETWPDRSDVPKCIKTFPLSCLEFVL</sequence>
<name>A0AA36GWS4_CYLNA</name>
<accession>A0AA36GWS4</accession>
<organism evidence="1 2">
    <name type="scientific">Cylicocyclus nassatus</name>
    <name type="common">Nematode worm</name>
    <dbReference type="NCBI Taxonomy" id="53992"/>
    <lineage>
        <taxon>Eukaryota</taxon>
        <taxon>Metazoa</taxon>
        <taxon>Ecdysozoa</taxon>
        <taxon>Nematoda</taxon>
        <taxon>Chromadorea</taxon>
        <taxon>Rhabditida</taxon>
        <taxon>Rhabditina</taxon>
        <taxon>Rhabditomorpha</taxon>
        <taxon>Strongyloidea</taxon>
        <taxon>Strongylidae</taxon>
        <taxon>Cylicocyclus</taxon>
    </lineage>
</organism>
<protein>
    <submittedName>
        <fullName evidence="1">Uncharacterized protein</fullName>
    </submittedName>
</protein>
<evidence type="ECO:0000313" key="2">
    <source>
        <dbReference type="Proteomes" id="UP001176961"/>
    </source>
</evidence>
<dbReference type="EMBL" id="CATQJL010000223">
    <property type="protein sequence ID" value="CAJ0599549.1"/>
    <property type="molecule type" value="Genomic_DNA"/>
</dbReference>
<proteinExistence type="predicted"/>
<comment type="caution">
    <text evidence="1">The sequence shown here is derived from an EMBL/GenBank/DDBJ whole genome shotgun (WGS) entry which is preliminary data.</text>
</comment>
<keyword evidence="2" id="KW-1185">Reference proteome</keyword>
<evidence type="ECO:0000313" key="1">
    <source>
        <dbReference type="EMBL" id="CAJ0599549.1"/>
    </source>
</evidence>
<dbReference type="AlphaFoldDB" id="A0AA36GWS4"/>
<reference evidence="1" key="1">
    <citation type="submission" date="2023-07" db="EMBL/GenBank/DDBJ databases">
        <authorList>
            <consortium name="CYATHOMIX"/>
        </authorList>
    </citation>
    <scope>NUCLEOTIDE SEQUENCE</scope>
    <source>
        <strain evidence="1">N/A</strain>
    </source>
</reference>
<gene>
    <name evidence="1" type="ORF">CYNAS_LOCUS11532</name>
</gene>